<dbReference type="AlphaFoldDB" id="A0A251X0Z3"/>
<dbReference type="GO" id="GO:0005886">
    <property type="term" value="C:plasma membrane"/>
    <property type="evidence" value="ECO:0007669"/>
    <property type="project" value="UniProtKB-SubCell"/>
</dbReference>
<feature type="transmembrane region" description="Helical" evidence="8">
    <location>
        <begin position="170"/>
        <end position="203"/>
    </location>
</feature>
<proteinExistence type="inferred from homology"/>
<dbReference type="EMBL" id="MSPP01000001">
    <property type="protein sequence ID" value="OUD10065.1"/>
    <property type="molecule type" value="Genomic_DNA"/>
</dbReference>
<accession>A0A251X0Z3</accession>
<keyword evidence="3" id="KW-0813">Transport</keyword>
<evidence type="ECO:0000256" key="7">
    <source>
        <dbReference type="ARBA" id="ARBA00023136"/>
    </source>
</evidence>
<feature type="transmembrane region" description="Helical" evidence="8">
    <location>
        <begin position="134"/>
        <end position="158"/>
    </location>
</feature>
<organism evidence="9 10">
    <name type="scientific">Marivivens niveibacter</name>
    <dbReference type="NCBI Taxonomy" id="1930667"/>
    <lineage>
        <taxon>Bacteria</taxon>
        <taxon>Pseudomonadati</taxon>
        <taxon>Pseudomonadota</taxon>
        <taxon>Alphaproteobacteria</taxon>
        <taxon>Rhodobacterales</taxon>
        <taxon>Paracoccaceae</taxon>
        <taxon>Marivivens group</taxon>
        <taxon>Marivivens</taxon>
    </lineage>
</organism>
<dbReference type="PANTHER" id="PTHR34979:SF1">
    <property type="entry name" value="INNER MEMBRANE PROTEIN YGAZ"/>
    <property type="match status" value="1"/>
</dbReference>
<evidence type="ECO:0000256" key="4">
    <source>
        <dbReference type="ARBA" id="ARBA00022475"/>
    </source>
</evidence>
<sequence length="236" mass="24777">MTPQSRKIYLKGLLGGLPFMPVLIPFGLLFGVLAMDAGLALGQAMGMTMLVIAGASQFTALQMMVDNASFWLIVAAALAVNLRMAMYSAALVPYLGAAPLWQRVLVAYANFDQTYAVSVAAYDANPNWTVSERIAFFFGVATPIVPVWIAASLVGALIGQAIPVNTGMDFALPITFIALFAPMLKTIPHLVAAAVSIVFGLLFATLPSGLGLLAAGALAMFAGAVTETMMLRRGKS</sequence>
<dbReference type="Proteomes" id="UP000194664">
    <property type="component" value="Unassembled WGS sequence"/>
</dbReference>
<feature type="transmembrane region" description="Helical" evidence="8">
    <location>
        <begin position="70"/>
        <end position="95"/>
    </location>
</feature>
<keyword evidence="6 8" id="KW-1133">Transmembrane helix</keyword>
<dbReference type="Pfam" id="PF03591">
    <property type="entry name" value="AzlC"/>
    <property type="match status" value="1"/>
</dbReference>
<evidence type="ECO:0000313" key="9">
    <source>
        <dbReference type="EMBL" id="OUD10065.1"/>
    </source>
</evidence>
<evidence type="ECO:0000256" key="8">
    <source>
        <dbReference type="SAM" id="Phobius"/>
    </source>
</evidence>
<keyword evidence="5 8" id="KW-0812">Transmembrane</keyword>
<evidence type="ECO:0000256" key="5">
    <source>
        <dbReference type="ARBA" id="ARBA00022692"/>
    </source>
</evidence>
<comment type="caution">
    <text evidence="9">The sequence shown here is derived from an EMBL/GenBank/DDBJ whole genome shotgun (WGS) entry which is preliminary data.</text>
</comment>
<feature type="transmembrane region" description="Helical" evidence="8">
    <location>
        <begin position="40"/>
        <end position="58"/>
    </location>
</feature>
<feature type="transmembrane region" description="Helical" evidence="8">
    <location>
        <begin position="209"/>
        <end position="231"/>
    </location>
</feature>
<evidence type="ECO:0000256" key="1">
    <source>
        <dbReference type="ARBA" id="ARBA00004651"/>
    </source>
</evidence>
<dbReference type="PANTHER" id="PTHR34979">
    <property type="entry name" value="INNER MEMBRANE PROTEIN YGAZ"/>
    <property type="match status" value="1"/>
</dbReference>
<evidence type="ECO:0000256" key="2">
    <source>
        <dbReference type="ARBA" id="ARBA00010735"/>
    </source>
</evidence>
<dbReference type="GO" id="GO:1903785">
    <property type="term" value="P:L-valine transmembrane transport"/>
    <property type="evidence" value="ECO:0007669"/>
    <property type="project" value="TreeGrafter"/>
</dbReference>
<comment type="subcellular location">
    <subcellularLocation>
        <location evidence="1">Cell membrane</location>
        <topology evidence="1">Multi-pass membrane protein</topology>
    </subcellularLocation>
</comment>
<feature type="transmembrane region" description="Helical" evidence="8">
    <location>
        <begin position="12"/>
        <end position="34"/>
    </location>
</feature>
<evidence type="ECO:0000313" key="10">
    <source>
        <dbReference type="Proteomes" id="UP000194664"/>
    </source>
</evidence>
<keyword evidence="4" id="KW-1003">Cell membrane</keyword>
<evidence type="ECO:0000256" key="6">
    <source>
        <dbReference type="ARBA" id="ARBA00022989"/>
    </source>
</evidence>
<dbReference type="OrthoDB" id="3579489at2"/>
<protein>
    <submittedName>
        <fullName evidence="9">Branched-chain amino acid transporter AzlC</fullName>
    </submittedName>
</protein>
<comment type="similarity">
    <text evidence="2">Belongs to the AzlC family.</text>
</comment>
<dbReference type="InterPro" id="IPR011606">
    <property type="entry name" value="Brnchd-chn_aa_trnsp_permease"/>
</dbReference>
<evidence type="ECO:0000256" key="3">
    <source>
        <dbReference type="ARBA" id="ARBA00022448"/>
    </source>
</evidence>
<keyword evidence="7 8" id="KW-0472">Membrane</keyword>
<gene>
    <name evidence="9" type="ORF">BVC71_00675</name>
</gene>
<name>A0A251X0Z3_9RHOB</name>
<keyword evidence="10" id="KW-1185">Reference proteome</keyword>
<reference evidence="9 10" key="1">
    <citation type="submission" date="2016-12" db="EMBL/GenBank/DDBJ databases">
        <title>The draft genome sequence of HSLHS2.</title>
        <authorList>
            <person name="Hu D."/>
            <person name="Wang L."/>
            <person name="Shao Z."/>
        </authorList>
    </citation>
    <scope>NUCLEOTIDE SEQUENCE [LARGE SCALE GENOMIC DNA]</scope>
    <source>
        <strain evidence="9">MCCC 1A06712</strain>
    </source>
</reference>